<reference evidence="7 8" key="1">
    <citation type="submission" date="2020-02" db="EMBL/GenBank/DDBJ databases">
        <title>Ideonella bacterium strain TBM-1.</title>
        <authorList>
            <person name="Chen W.-M."/>
        </authorList>
    </citation>
    <scope>NUCLEOTIDE SEQUENCE [LARGE SCALE GENOMIC DNA]</scope>
    <source>
        <strain evidence="7 8">TBM-1</strain>
    </source>
</reference>
<name>A0A7C9PJ30_9BURK</name>
<dbReference type="EMBL" id="JAAGOH010000031">
    <property type="protein sequence ID" value="NDY93275.1"/>
    <property type="molecule type" value="Genomic_DNA"/>
</dbReference>
<dbReference type="GO" id="GO:0016020">
    <property type="term" value="C:membrane"/>
    <property type="evidence" value="ECO:0007669"/>
    <property type="project" value="UniProtKB-SubCell"/>
</dbReference>
<dbReference type="Pfam" id="PF03544">
    <property type="entry name" value="TonB_C"/>
    <property type="match status" value="1"/>
</dbReference>
<evidence type="ECO:0000256" key="5">
    <source>
        <dbReference type="SAM" id="MobiDB-lite"/>
    </source>
</evidence>
<keyword evidence="3" id="KW-1133">Transmembrane helix</keyword>
<organism evidence="7 8">
    <name type="scientific">Ideonella livida</name>
    <dbReference type="NCBI Taxonomy" id="2707176"/>
    <lineage>
        <taxon>Bacteria</taxon>
        <taxon>Pseudomonadati</taxon>
        <taxon>Pseudomonadota</taxon>
        <taxon>Betaproteobacteria</taxon>
        <taxon>Burkholderiales</taxon>
        <taxon>Sphaerotilaceae</taxon>
        <taxon>Ideonella</taxon>
    </lineage>
</organism>
<feature type="region of interest" description="Disordered" evidence="5">
    <location>
        <begin position="126"/>
        <end position="151"/>
    </location>
</feature>
<protein>
    <submittedName>
        <fullName evidence="7">TonB family protein</fullName>
    </submittedName>
</protein>
<evidence type="ECO:0000313" key="8">
    <source>
        <dbReference type="Proteomes" id="UP000484255"/>
    </source>
</evidence>
<dbReference type="NCBIfam" id="TIGR01352">
    <property type="entry name" value="tonB_Cterm"/>
    <property type="match status" value="1"/>
</dbReference>
<sequence length="291" mass="32615">MRVPTSPWRPTLMTWAVALSLAAHAVLLSIRFVDPERFSRVFEDSPLEVILVNARSAQKPLKAQALAQASLEGGGDADLGRATSPLPPSAMSLAGDGLDDAYRSIEQMQDEQRQLLVAAKRALSLLPPPDPTLAKDSPERARQEQKRRQMERQIAEIEKRIQEENARPRRKHVHPATQEVAYAQYYDALRRKVEERGTQDFPTHKGQKLYGELMVNFVVDARGQVVTAEVVQRSKSRELDRRAVAILRAAAPFGAFSADMRRQADEILITSRFRFTRLEALETTLSVNAAP</sequence>
<dbReference type="PROSITE" id="PS52015">
    <property type="entry name" value="TONB_CTD"/>
    <property type="match status" value="1"/>
</dbReference>
<dbReference type="Gene3D" id="3.30.1150.10">
    <property type="match status" value="1"/>
</dbReference>
<evidence type="ECO:0000313" key="7">
    <source>
        <dbReference type="EMBL" id="NDY93275.1"/>
    </source>
</evidence>
<dbReference type="InterPro" id="IPR037682">
    <property type="entry name" value="TonB_C"/>
</dbReference>
<accession>A0A7C9PJ30</accession>
<keyword evidence="8" id="KW-1185">Reference proteome</keyword>
<evidence type="ECO:0000256" key="1">
    <source>
        <dbReference type="ARBA" id="ARBA00004167"/>
    </source>
</evidence>
<comment type="subcellular location">
    <subcellularLocation>
        <location evidence="1">Membrane</location>
        <topology evidence="1">Single-pass membrane protein</topology>
    </subcellularLocation>
</comment>
<evidence type="ECO:0000256" key="4">
    <source>
        <dbReference type="ARBA" id="ARBA00023136"/>
    </source>
</evidence>
<dbReference type="GO" id="GO:0055085">
    <property type="term" value="P:transmembrane transport"/>
    <property type="evidence" value="ECO:0007669"/>
    <property type="project" value="InterPro"/>
</dbReference>
<evidence type="ECO:0000259" key="6">
    <source>
        <dbReference type="PROSITE" id="PS52015"/>
    </source>
</evidence>
<evidence type="ECO:0000256" key="3">
    <source>
        <dbReference type="ARBA" id="ARBA00022989"/>
    </source>
</evidence>
<dbReference type="AlphaFoldDB" id="A0A7C9PJ30"/>
<feature type="domain" description="TonB C-terminal" evidence="6">
    <location>
        <begin position="185"/>
        <end position="282"/>
    </location>
</feature>
<keyword evidence="4" id="KW-0472">Membrane</keyword>
<dbReference type="RefSeq" id="WP_163459320.1">
    <property type="nucleotide sequence ID" value="NZ_JAAGOH010000031.1"/>
</dbReference>
<dbReference type="InterPro" id="IPR006260">
    <property type="entry name" value="TonB/TolA_C"/>
</dbReference>
<gene>
    <name evidence="7" type="ORF">G3A44_18950</name>
</gene>
<feature type="compositionally biased region" description="Basic and acidic residues" evidence="5">
    <location>
        <begin position="136"/>
        <end position="151"/>
    </location>
</feature>
<keyword evidence="2" id="KW-0812">Transmembrane</keyword>
<dbReference type="SUPFAM" id="SSF74653">
    <property type="entry name" value="TolA/TonB C-terminal domain"/>
    <property type="match status" value="1"/>
</dbReference>
<dbReference type="Proteomes" id="UP000484255">
    <property type="component" value="Unassembled WGS sequence"/>
</dbReference>
<proteinExistence type="predicted"/>
<evidence type="ECO:0000256" key="2">
    <source>
        <dbReference type="ARBA" id="ARBA00022692"/>
    </source>
</evidence>
<comment type="caution">
    <text evidence="7">The sequence shown here is derived from an EMBL/GenBank/DDBJ whole genome shotgun (WGS) entry which is preliminary data.</text>
</comment>